<dbReference type="Pfam" id="PF03101">
    <property type="entry name" value="FAR1"/>
    <property type="match status" value="1"/>
</dbReference>
<reference evidence="3 4" key="1">
    <citation type="journal article" date="2020" name="Mol. Plant">
        <title>The Chromosome-Based Rubber Tree Genome Provides New Insights into Spurge Genome Evolution and Rubber Biosynthesis.</title>
        <authorList>
            <person name="Liu J."/>
            <person name="Shi C."/>
            <person name="Shi C.C."/>
            <person name="Li W."/>
            <person name="Zhang Q.J."/>
            <person name="Zhang Y."/>
            <person name="Li K."/>
            <person name="Lu H.F."/>
            <person name="Shi C."/>
            <person name="Zhu S.T."/>
            <person name="Xiao Z.Y."/>
            <person name="Nan H."/>
            <person name="Yue Y."/>
            <person name="Zhu X.G."/>
            <person name="Wu Y."/>
            <person name="Hong X.N."/>
            <person name="Fan G.Y."/>
            <person name="Tong Y."/>
            <person name="Zhang D."/>
            <person name="Mao C.L."/>
            <person name="Liu Y.L."/>
            <person name="Hao S.J."/>
            <person name="Liu W.Q."/>
            <person name="Lv M.Q."/>
            <person name="Zhang H.B."/>
            <person name="Liu Y."/>
            <person name="Hu-Tang G.R."/>
            <person name="Wang J.P."/>
            <person name="Wang J.H."/>
            <person name="Sun Y.H."/>
            <person name="Ni S.B."/>
            <person name="Chen W.B."/>
            <person name="Zhang X.C."/>
            <person name="Jiao Y.N."/>
            <person name="Eichler E.E."/>
            <person name="Li G.H."/>
            <person name="Liu X."/>
            <person name="Gao L.Z."/>
        </authorList>
    </citation>
    <scope>NUCLEOTIDE SEQUENCE [LARGE SCALE GENOMIC DNA]</scope>
    <source>
        <strain evidence="4">cv. GT1</strain>
        <tissue evidence="3">Leaf</tissue>
    </source>
</reference>
<dbReference type="Proteomes" id="UP000467840">
    <property type="component" value="Chromosome 10"/>
</dbReference>
<evidence type="ECO:0000256" key="1">
    <source>
        <dbReference type="SAM" id="MobiDB-lite"/>
    </source>
</evidence>
<proteinExistence type="predicted"/>
<sequence>MTGLLFFTFVLKDMVGIFRRIEKCSKLTSHRLMRNMMSEEAGQMLVVYDEPSEQQSLSLDDTSSTEESPDETRLSLESNNDVIPYIGQRFATHDAAYDFYSEFARRCGFSIRRHRTEGKDGVGKGLTRRYFVCHRAGNTPVKTSNESKPQRNRKSSRCGCQAYMRISKTTELGTRMACHWFCKPP</sequence>
<dbReference type="PANTHER" id="PTHR46328">
    <property type="entry name" value="FAR-RED IMPAIRED RESPONSIVE (FAR1) FAMILY PROTEIN-RELATED"/>
    <property type="match status" value="1"/>
</dbReference>
<name>A0A6A6N7P5_HEVBR</name>
<feature type="domain" description="FAR1" evidence="2">
    <location>
        <begin position="98"/>
        <end position="170"/>
    </location>
</feature>
<evidence type="ECO:0000313" key="4">
    <source>
        <dbReference type="Proteomes" id="UP000467840"/>
    </source>
</evidence>
<dbReference type="PANTHER" id="PTHR46328:SF27">
    <property type="entry name" value="OS12G0287500 PROTEIN"/>
    <property type="match status" value="1"/>
</dbReference>
<gene>
    <name evidence="3" type="ORF">GH714_026066</name>
</gene>
<feature type="region of interest" description="Disordered" evidence="1">
    <location>
        <begin position="56"/>
        <end position="77"/>
    </location>
</feature>
<dbReference type="EMBL" id="JAAGAX010000003">
    <property type="protein sequence ID" value="KAF2320219.1"/>
    <property type="molecule type" value="Genomic_DNA"/>
</dbReference>
<accession>A0A6A6N7P5</accession>
<organism evidence="3 4">
    <name type="scientific">Hevea brasiliensis</name>
    <name type="common">Para rubber tree</name>
    <name type="synonym">Siphonia brasiliensis</name>
    <dbReference type="NCBI Taxonomy" id="3981"/>
    <lineage>
        <taxon>Eukaryota</taxon>
        <taxon>Viridiplantae</taxon>
        <taxon>Streptophyta</taxon>
        <taxon>Embryophyta</taxon>
        <taxon>Tracheophyta</taxon>
        <taxon>Spermatophyta</taxon>
        <taxon>Magnoliopsida</taxon>
        <taxon>eudicotyledons</taxon>
        <taxon>Gunneridae</taxon>
        <taxon>Pentapetalae</taxon>
        <taxon>rosids</taxon>
        <taxon>fabids</taxon>
        <taxon>Malpighiales</taxon>
        <taxon>Euphorbiaceae</taxon>
        <taxon>Crotonoideae</taxon>
        <taxon>Micrandreae</taxon>
        <taxon>Hevea</taxon>
    </lineage>
</organism>
<protein>
    <recommendedName>
        <fullName evidence="2">FAR1 domain-containing protein</fullName>
    </recommendedName>
</protein>
<dbReference type="InterPro" id="IPR004330">
    <property type="entry name" value="FAR1_DNA_bnd_dom"/>
</dbReference>
<keyword evidence="4" id="KW-1185">Reference proteome</keyword>
<evidence type="ECO:0000259" key="2">
    <source>
        <dbReference type="Pfam" id="PF03101"/>
    </source>
</evidence>
<dbReference type="AlphaFoldDB" id="A0A6A6N7P5"/>
<evidence type="ECO:0000313" key="3">
    <source>
        <dbReference type="EMBL" id="KAF2320219.1"/>
    </source>
</evidence>
<comment type="caution">
    <text evidence="3">The sequence shown here is derived from an EMBL/GenBank/DDBJ whole genome shotgun (WGS) entry which is preliminary data.</text>
</comment>